<dbReference type="SUPFAM" id="SSF50494">
    <property type="entry name" value="Trypsin-like serine proteases"/>
    <property type="match status" value="1"/>
</dbReference>
<dbReference type="EMBL" id="VAFL01000010">
    <property type="protein sequence ID" value="TKW65784.1"/>
    <property type="molecule type" value="Genomic_DNA"/>
</dbReference>
<feature type="region of interest" description="Disordered" evidence="1">
    <location>
        <begin position="370"/>
        <end position="424"/>
    </location>
</feature>
<evidence type="ECO:0000313" key="3">
    <source>
        <dbReference type="EMBL" id="TKW65784.1"/>
    </source>
</evidence>
<feature type="signal peptide" evidence="2">
    <location>
        <begin position="1"/>
        <end position="24"/>
    </location>
</feature>
<dbReference type="AlphaFoldDB" id="A0A533I5T8"/>
<organism evidence="3 4">
    <name type="scientific">Paracoccus denitrificans</name>
    <dbReference type="NCBI Taxonomy" id="266"/>
    <lineage>
        <taxon>Bacteria</taxon>
        <taxon>Pseudomonadati</taxon>
        <taxon>Pseudomonadota</taxon>
        <taxon>Alphaproteobacteria</taxon>
        <taxon>Rhodobacterales</taxon>
        <taxon>Paracoccaceae</taxon>
        <taxon>Paracoccus</taxon>
    </lineage>
</organism>
<feature type="chain" id="PRO_5021901000" evidence="2">
    <location>
        <begin position="25"/>
        <end position="619"/>
    </location>
</feature>
<evidence type="ECO:0000256" key="1">
    <source>
        <dbReference type="SAM" id="MobiDB-lite"/>
    </source>
</evidence>
<reference evidence="3 4" key="1">
    <citation type="journal article" date="2017" name="Nat. Commun.">
        <title>In situ click chemistry generation of cyclooxygenase-2 inhibitors.</title>
        <authorList>
            <person name="Bhardwaj A."/>
            <person name="Kaur J."/>
            <person name="Wuest M."/>
            <person name="Wuest F."/>
        </authorList>
    </citation>
    <scope>NUCLEOTIDE SEQUENCE [LARGE SCALE GENOMIC DNA]</scope>
    <source>
        <strain evidence="3">S2_012_000_R3_94</strain>
    </source>
</reference>
<keyword evidence="2" id="KW-0732">Signal</keyword>
<feature type="compositionally biased region" description="Low complexity" evidence="1">
    <location>
        <begin position="388"/>
        <end position="398"/>
    </location>
</feature>
<sequence length="619" mass="65452">MRVFRFVSFLSVCALPVIPTGASAAFFGPEKCAVIVASRASLPEVQDYISSRPDYPFDAVYKASNGWFAISAGLMDAASASAALPNMRNSGQVPPDTYCSDGQSYTELVWASASDGSLAPSSGADPGYAPTQPPSTGAPVLDAPFDARALSPTDKRFLQAALALTGDYVGILDGDWGQLSQSAFSTMTRDDFQTEPLNVHAGYAGLVLMTTLRDEDWRWRQPDGQGVSILLPTQGLQLGRTNDGRELYDYPDRGTMISVTHTAAEYLEAVHTDLINGFENATQPYMKRQGDWITSGDNGTELYYMRSFPVYGGYTHVLLTSVMNRDNGTPLMIASMTGSTQPEPLSLPDDSLLLSYISQVMTIIEDQRAAEAGAAPGGGSAPQPGPSPDTGGAPPSSGGAPGAEPPMAEAPPRDPNQMQSSGTGFRVTEDGIAVTNNHVVEGCSRITLDGAEGRIIDVSSQFDIAIVQADLPGRPFLPFSEGMPRLNSDVTVVGYPFFGLLGGLNVTRGAISSLRGIQGDDSTMQISAPVQPGNSGGPVVDVYGNVVGVVVARLNDEVMLREQGSIGQNVNFAVRGEIAKMMLQRNRVEFTTTTSAGEEIAPVELADKVSAATVLIACY</sequence>
<dbReference type="PANTHER" id="PTHR43019">
    <property type="entry name" value="SERINE ENDOPROTEASE DEGS"/>
    <property type="match status" value="1"/>
</dbReference>
<protein>
    <submittedName>
        <fullName evidence="3">Trypsin-like peptidase domain-containing protein</fullName>
    </submittedName>
</protein>
<gene>
    <name evidence="3" type="ORF">DI616_12955</name>
</gene>
<dbReference type="Gene3D" id="2.40.10.10">
    <property type="entry name" value="Trypsin-like serine proteases"/>
    <property type="match status" value="2"/>
</dbReference>
<evidence type="ECO:0000313" key="4">
    <source>
        <dbReference type="Proteomes" id="UP000315344"/>
    </source>
</evidence>
<dbReference type="Proteomes" id="UP000315344">
    <property type="component" value="Unassembled WGS sequence"/>
</dbReference>
<dbReference type="InterPro" id="IPR009003">
    <property type="entry name" value="Peptidase_S1_PA"/>
</dbReference>
<dbReference type="InterPro" id="IPR043504">
    <property type="entry name" value="Peptidase_S1_PA_chymotrypsin"/>
</dbReference>
<comment type="caution">
    <text evidence="3">The sequence shown here is derived from an EMBL/GenBank/DDBJ whole genome shotgun (WGS) entry which is preliminary data.</text>
</comment>
<dbReference type="PANTHER" id="PTHR43019:SF23">
    <property type="entry name" value="PROTEASE DO-LIKE 5, CHLOROPLASTIC"/>
    <property type="match status" value="1"/>
</dbReference>
<feature type="region of interest" description="Disordered" evidence="1">
    <location>
        <begin position="116"/>
        <end position="143"/>
    </location>
</feature>
<evidence type="ECO:0000256" key="2">
    <source>
        <dbReference type="SAM" id="SignalP"/>
    </source>
</evidence>
<accession>A0A533I5T8</accession>
<name>A0A533I5T8_PARDE</name>
<proteinExistence type="predicted"/>
<dbReference type="Pfam" id="PF13365">
    <property type="entry name" value="Trypsin_2"/>
    <property type="match status" value="1"/>
</dbReference>